<reference evidence="2" key="1">
    <citation type="journal article" date="2023" name="Science">
        <title>Genome structures resolve the early diversification of teleost fishes.</title>
        <authorList>
            <person name="Parey E."/>
            <person name="Louis A."/>
            <person name="Montfort J."/>
            <person name="Bouchez O."/>
            <person name="Roques C."/>
            <person name="Iampietro C."/>
            <person name="Lluch J."/>
            <person name="Castinel A."/>
            <person name="Donnadieu C."/>
            <person name="Desvignes T."/>
            <person name="Floi Bucao C."/>
            <person name="Jouanno E."/>
            <person name="Wen M."/>
            <person name="Mejri S."/>
            <person name="Dirks R."/>
            <person name="Jansen H."/>
            <person name="Henkel C."/>
            <person name="Chen W.J."/>
            <person name="Zahm M."/>
            <person name="Cabau C."/>
            <person name="Klopp C."/>
            <person name="Thompson A.W."/>
            <person name="Robinson-Rechavi M."/>
            <person name="Braasch I."/>
            <person name="Lecointre G."/>
            <person name="Bobe J."/>
            <person name="Postlethwait J.H."/>
            <person name="Berthelot C."/>
            <person name="Roest Crollius H."/>
            <person name="Guiguen Y."/>
        </authorList>
    </citation>
    <scope>NUCLEOTIDE SEQUENCE</scope>
    <source>
        <strain evidence="2">NC1722</strain>
    </source>
</reference>
<sequence length="264" mass="28868">MQIVMVIYGHRAALESLVLTGRDWPVLTSRPPHRRGPLTGQVPRTISHQDPGRHRQTVTSAVTPGFLPPPEPDSEAAVAQRIAEFPCYAETVSGAPRVSPPALLTCVCSAQGSRTKALSELHVCTVGLSGAPVLRQRWQAGRLAFEFLSGEGRDTLEGGCRVDVFSVNGPRPSAFTDEAASCCREERVRLGERESNGETGPVIGCRLRGGVKSDARTDGFRVNTQRRHRYRGRCRHHGDHNRTGASSPRPRCERRVCLADDEGF</sequence>
<dbReference type="Proteomes" id="UP001221898">
    <property type="component" value="Unassembled WGS sequence"/>
</dbReference>
<evidence type="ECO:0000313" key="2">
    <source>
        <dbReference type="EMBL" id="KAJ8367483.1"/>
    </source>
</evidence>
<organism evidence="2 3">
    <name type="scientific">Aldrovandia affinis</name>
    <dbReference type="NCBI Taxonomy" id="143900"/>
    <lineage>
        <taxon>Eukaryota</taxon>
        <taxon>Metazoa</taxon>
        <taxon>Chordata</taxon>
        <taxon>Craniata</taxon>
        <taxon>Vertebrata</taxon>
        <taxon>Euteleostomi</taxon>
        <taxon>Actinopterygii</taxon>
        <taxon>Neopterygii</taxon>
        <taxon>Teleostei</taxon>
        <taxon>Notacanthiformes</taxon>
        <taxon>Halosauridae</taxon>
        <taxon>Aldrovandia</taxon>
    </lineage>
</organism>
<feature type="region of interest" description="Disordered" evidence="1">
    <location>
        <begin position="28"/>
        <end position="54"/>
    </location>
</feature>
<evidence type="ECO:0000313" key="3">
    <source>
        <dbReference type="Proteomes" id="UP001221898"/>
    </source>
</evidence>
<protein>
    <submittedName>
        <fullName evidence="2">Uncharacterized protein</fullName>
    </submittedName>
</protein>
<evidence type="ECO:0000256" key="1">
    <source>
        <dbReference type="SAM" id="MobiDB-lite"/>
    </source>
</evidence>
<name>A0AAD7R759_9TELE</name>
<accession>A0AAD7R759</accession>
<comment type="caution">
    <text evidence="2">The sequence shown here is derived from an EMBL/GenBank/DDBJ whole genome shotgun (WGS) entry which is preliminary data.</text>
</comment>
<keyword evidence="3" id="KW-1185">Reference proteome</keyword>
<dbReference type="EMBL" id="JAINUG010000473">
    <property type="protein sequence ID" value="KAJ8367483.1"/>
    <property type="molecule type" value="Genomic_DNA"/>
</dbReference>
<dbReference type="AlphaFoldDB" id="A0AAD7R759"/>
<proteinExistence type="predicted"/>
<gene>
    <name evidence="2" type="ORF">AAFF_G00317340</name>
</gene>